<feature type="region of interest" description="Disordered" evidence="1">
    <location>
        <begin position="394"/>
        <end position="429"/>
    </location>
</feature>
<keyword evidence="4" id="KW-1185">Reference proteome</keyword>
<feature type="compositionally biased region" description="Polar residues" evidence="1">
    <location>
        <begin position="397"/>
        <end position="406"/>
    </location>
</feature>
<dbReference type="SUPFAM" id="SSF53300">
    <property type="entry name" value="vWA-like"/>
    <property type="match status" value="1"/>
</dbReference>
<dbReference type="InterPro" id="IPR051266">
    <property type="entry name" value="CLCR"/>
</dbReference>
<dbReference type="EMBL" id="VRSW01000004">
    <property type="protein sequence ID" value="TXK03387.1"/>
    <property type="molecule type" value="Genomic_DNA"/>
</dbReference>
<feature type="compositionally biased region" description="Basic and acidic residues" evidence="1">
    <location>
        <begin position="407"/>
        <end position="429"/>
    </location>
</feature>
<evidence type="ECO:0000256" key="1">
    <source>
        <dbReference type="SAM" id="MobiDB-lite"/>
    </source>
</evidence>
<evidence type="ECO:0000313" key="3">
    <source>
        <dbReference type="EMBL" id="TXK03387.1"/>
    </source>
</evidence>
<dbReference type="Proteomes" id="UP000321196">
    <property type="component" value="Unassembled WGS sequence"/>
</dbReference>
<dbReference type="PANTHER" id="PTHR10579:SF43">
    <property type="entry name" value="ZINC FINGER (C3HC4-TYPE RING FINGER) FAMILY PROTEIN"/>
    <property type="match status" value="1"/>
</dbReference>
<dbReference type="Gene3D" id="3.40.50.410">
    <property type="entry name" value="von Willebrand factor, type A domain"/>
    <property type="match status" value="1"/>
</dbReference>
<feature type="domain" description="VWFA" evidence="2">
    <location>
        <begin position="41"/>
        <end position="219"/>
    </location>
</feature>
<organism evidence="3 4">
    <name type="scientific">Microbacterium mitrae</name>
    <dbReference type="NCBI Taxonomy" id="664640"/>
    <lineage>
        <taxon>Bacteria</taxon>
        <taxon>Bacillati</taxon>
        <taxon>Actinomycetota</taxon>
        <taxon>Actinomycetes</taxon>
        <taxon>Micrococcales</taxon>
        <taxon>Microbacteriaceae</taxon>
        <taxon>Microbacterium</taxon>
    </lineage>
</organism>
<dbReference type="SMART" id="SM00327">
    <property type="entry name" value="VWA"/>
    <property type="match status" value="1"/>
</dbReference>
<evidence type="ECO:0000313" key="4">
    <source>
        <dbReference type="Proteomes" id="UP000321196"/>
    </source>
</evidence>
<dbReference type="Pfam" id="PF00092">
    <property type="entry name" value="VWA"/>
    <property type="match status" value="1"/>
</dbReference>
<name>A0A5C8HLV3_9MICO</name>
<dbReference type="OrthoDB" id="186919at2"/>
<sequence length="429" mass="45535">MNITTQLDVNLIALDTDDEVTVMLDLEAPPLAADLVRPAASLQVVLDRSGSMSGAPLEGAKDALIALVRRLAPTDNFGLVTFDNEAQVVVPAGPLTDKESVIAKIRQVASGGSTDLGAGLLRGLREIKRVATAGGTLLVVSDGHINAGIRDAGELSGVAARAYGDGIVISTLGYGEHYDETLLAALAKAGAGNHVFASNPDDAGAEISREVTGLLTKALQAMTLTVELEPSVKMVRLYNDLPAAALPGGRIMIEIGDLYADEKRRLLLKLKVPGKSTLGPAKVATLALEYIELPALIEHVAKLPIAVNVVPGSEAAERLSNPIVVSETLFQEAQECKKLASEAFENDHVSPARDHLARAKSHLVSALSTAPASSSDDIRREIATVEQMIHMADRQSTRYMSKLSRSSYHEMNRKRGRSEEPNVEDAGTH</sequence>
<accession>A0A5C8HLV3</accession>
<evidence type="ECO:0000259" key="2">
    <source>
        <dbReference type="PROSITE" id="PS50234"/>
    </source>
</evidence>
<dbReference type="PROSITE" id="PS50234">
    <property type="entry name" value="VWFA"/>
    <property type="match status" value="1"/>
</dbReference>
<dbReference type="PANTHER" id="PTHR10579">
    <property type="entry name" value="CALCIUM-ACTIVATED CHLORIDE CHANNEL REGULATOR"/>
    <property type="match status" value="1"/>
</dbReference>
<dbReference type="InterPro" id="IPR036465">
    <property type="entry name" value="vWFA_dom_sf"/>
</dbReference>
<protein>
    <submittedName>
        <fullName evidence="3">VWA domain-containing protein</fullName>
    </submittedName>
</protein>
<dbReference type="InterPro" id="IPR002035">
    <property type="entry name" value="VWF_A"/>
</dbReference>
<reference evidence="3 4" key="1">
    <citation type="submission" date="2019-08" db="EMBL/GenBank/DDBJ databases">
        <authorList>
            <person name="Dong K."/>
        </authorList>
    </citation>
    <scope>NUCLEOTIDE SEQUENCE [LARGE SCALE GENOMIC DNA]</scope>
    <source>
        <strain evidence="3 4">M4-8</strain>
    </source>
</reference>
<gene>
    <name evidence="3" type="ORF">FVP60_10885</name>
</gene>
<dbReference type="RefSeq" id="WP_147826318.1">
    <property type="nucleotide sequence ID" value="NZ_BAAARG010000001.1"/>
</dbReference>
<proteinExistence type="predicted"/>
<comment type="caution">
    <text evidence="3">The sequence shown here is derived from an EMBL/GenBank/DDBJ whole genome shotgun (WGS) entry which is preliminary data.</text>
</comment>
<dbReference type="AlphaFoldDB" id="A0A5C8HLV3"/>